<evidence type="ECO:0000256" key="3">
    <source>
        <dbReference type="ARBA" id="ARBA00020987"/>
    </source>
</evidence>
<organism evidence="14 15">
    <name type="scientific">Galerina marginata (strain CBS 339.88)</name>
    <dbReference type="NCBI Taxonomy" id="685588"/>
    <lineage>
        <taxon>Eukaryota</taxon>
        <taxon>Fungi</taxon>
        <taxon>Dikarya</taxon>
        <taxon>Basidiomycota</taxon>
        <taxon>Agaricomycotina</taxon>
        <taxon>Agaricomycetes</taxon>
        <taxon>Agaricomycetidae</taxon>
        <taxon>Agaricales</taxon>
        <taxon>Agaricineae</taxon>
        <taxon>Strophariaceae</taxon>
        <taxon>Galerina</taxon>
    </lineage>
</organism>
<feature type="region of interest" description="Disordered" evidence="12">
    <location>
        <begin position="1"/>
        <end position="170"/>
    </location>
</feature>
<feature type="domain" description="DOT1" evidence="13">
    <location>
        <begin position="273"/>
        <end position="609"/>
    </location>
</feature>
<keyword evidence="5 11" id="KW-0808">Transferase</keyword>
<dbReference type="FunFam" id="3.40.50.150:FF:000033">
    <property type="entry name" value="Histone-lysine N-methyltransferase, H3 lysine-79 specific"/>
    <property type="match status" value="1"/>
</dbReference>
<dbReference type="SUPFAM" id="SSF53335">
    <property type="entry name" value="S-adenosyl-L-methionine-dependent methyltransferases"/>
    <property type="match status" value="1"/>
</dbReference>
<dbReference type="OrthoDB" id="443402at2759"/>
<dbReference type="GO" id="GO:0032259">
    <property type="term" value="P:methylation"/>
    <property type="evidence" value="ECO:0007669"/>
    <property type="project" value="UniProtKB-KW"/>
</dbReference>
<evidence type="ECO:0000256" key="1">
    <source>
        <dbReference type="ARBA" id="ARBA00004123"/>
    </source>
</evidence>
<comment type="function">
    <text evidence="11">Histone methyltransferase that specifically trimethylates histone H3 to form H3K79me3. This methylation is required for telomere silencing and for the pachytene checkpoint during the meiotic cell cycle by allowing the recruitment of RAD9 to double strand breaks. Nucleosomes are preferred as substrate compared to free histone.</text>
</comment>
<evidence type="ECO:0000313" key="15">
    <source>
        <dbReference type="Proteomes" id="UP000027222"/>
    </source>
</evidence>
<dbReference type="GO" id="GO:0000077">
    <property type="term" value="P:DNA damage checkpoint signaling"/>
    <property type="evidence" value="ECO:0007669"/>
    <property type="project" value="TreeGrafter"/>
</dbReference>
<dbReference type="GO" id="GO:0140956">
    <property type="term" value="F:histone H3K79 trimethyltransferase activity"/>
    <property type="evidence" value="ECO:0007669"/>
    <property type="project" value="UniProtKB-EC"/>
</dbReference>
<reference evidence="15" key="1">
    <citation type="journal article" date="2014" name="Proc. Natl. Acad. Sci. U.S.A.">
        <title>Extensive sampling of basidiomycete genomes demonstrates inadequacy of the white-rot/brown-rot paradigm for wood decay fungi.</title>
        <authorList>
            <person name="Riley R."/>
            <person name="Salamov A.A."/>
            <person name="Brown D.W."/>
            <person name="Nagy L.G."/>
            <person name="Floudas D."/>
            <person name="Held B.W."/>
            <person name="Levasseur A."/>
            <person name="Lombard V."/>
            <person name="Morin E."/>
            <person name="Otillar R."/>
            <person name="Lindquist E.A."/>
            <person name="Sun H."/>
            <person name="LaButti K.M."/>
            <person name="Schmutz J."/>
            <person name="Jabbour D."/>
            <person name="Luo H."/>
            <person name="Baker S.E."/>
            <person name="Pisabarro A.G."/>
            <person name="Walton J.D."/>
            <person name="Blanchette R.A."/>
            <person name="Henrissat B."/>
            <person name="Martin F."/>
            <person name="Cullen D."/>
            <person name="Hibbett D.S."/>
            <person name="Grigoriev I.V."/>
        </authorList>
    </citation>
    <scope>NUCLEOTIDE SEQUENCE [LARGE SCALE GENOMIC DNA]</scope>
    <source>
        <strain evidence="15">CBS 339.88</strain>
    </source>
</reference>
<dbReference type="Gene3D" id="3.40.50.150">
    <property type="entry name" value="Vaccinia Virus protein VP39"/>
    <property type="match status" value="1"/>
</dbReference>
<evidence type="ECO:0000256" key="11">
    <source>
        <dbReference type="RuleBase" id="RU271113"/>
    </source>
</evidence>
<dbReference type="Pfam" id="PF08123">
    <property type="entry name" value="DOT1"/>
    <property type="match status" value="1"/>
</dbReference>
<keyword evidence="15" id="KW-1185">Reference proteome</keyword>
<proteinExistence type="inferred from homology"/>
<dbReference type="InterPro" id="IPR029063">
    <property type="entry name" value="SAM-dependent_MTases_sf"/>
</dbReference>
<comment type="catalytic activity">
    <reaction evidence="10 11">
        <text>L-lysyl(79)-[histone H3] + 3 S-adenosyl-L-methionine = N(6),N(6),N(6)-trimethyl-L-lysyl(79)-[histone H3] + 3 S-adenosyl-L-homocysteine + 3 H(+)</text>
        <dbReference type="Rhea" id="RHEA:60328"/>
        <dbReference type="Rhea" id="RHEA-COMP:15549"/>
        <dbReference type="Rhea" id="RHEA-COMP:15552"/>
        <dbReference type="ChEBI" id="CHEBI:15378"/>
        <dbReference type="ChEBI" id="CHEBI:29969"/>
        <dbReference type="ChEBI" id="CHEBI:57856"/>
        <dbReference type="ChEBI" id="CHEBI:59789"/>
        <dbReference type="ChEBI" id="CHEBI:61961"/>
        <dbReference type="EC" id="2.1.1.360"/>
    </reaction>
</comment>
<feature type="compositionally biased region" description="Basic and acidic residues" evidence="12">
    <location>
        <begin position="85"/>
        <end position="99"/>
    </location>
</feature>
<evidence type="ECO:0000256" key="8">
    <source>
        <dbReference type="ARBA" id="ARBA00023242"/>
    </source>
</evidence>
<evidence type="ECO:0000259" key="13">
    <source>
        <dbReference type="PROSITE" id="PS51569"/>
    </source>
</evidence>
<dbReference type="GO" id="GO:0005634">
    <property type="term" value="C:nucleus"/>
    <property type="evidence" value="ECO:0007669"/>
    <property type="project" value="UniProtKB-SubCell"/>
</dbReference>
<dbReference type="STRING" id="685588.A0A067TNB1"/>
<evidence type="ECO:0000313" key="14">
    <source>
        <dbReference type="EMBL" id="KDR84720.1"/>
    </source>
</evidence>
<dbReference type="GO" id="GO:0006281">
    <property type="term" value="P:DNA repair"/>
    <property type="evidence" value="ECO:0007669"/>
    <property type="project" value="TreeGrafter"/>
</dbReference>
<dbReference type="HOGENOM" id="CLU_027287_1_0_1"/>
<dbReference type="PANTHER" id="PTHR21451:SF0">
    <property type="entry name" value="HISTONE-LYSINE N-METHYLTRANSFERASE, H3 LYSINE-79 SPECIFIC"/>
    <property type="match status" value="1"/>
</dbReference>
<evidence type="ECO:0000256" key="9">
    <source>
        <dbReference type="ARBA" id="ARBA00029821"/>
    </source>
</evidence>
<feature type="compositionally biased region" description="Low complexity" evidence="12">
    <location>
        <begin position="107"/>
        <end position="125"/>
    </location>
</feature>
<comment type="activity regulation">
    <text evidence="11">Ubiquitination of histone H2B to form H2BK123ub1 is required for efficient DOT1 methyltransferase activity on histone H3.</text>
</comment>
<dbReference type="PROSITE" id="PS51569">
    <property type="entry name" value="DOT1"/>
    <property type="match status" value="1"/>
</dbReference>
<feature type="compositionally biased region" description="Polar residues" evidence="12">
    <location>
        <begin position="136"/>
        <end position="152"/>
    </location>
</feature>
<accession>A0A067TNB1</accession>
<evidence type="ECO:0000256" key="2">
    <source>
        <dbReference type="ARBA" id="ARBA00012190"/>
    </source>
</evidence>
<feature type="region of interest" description="Disordered" evidence="12">
    <location>
        <begin position="269"/>
        <end position="290"/>
    </location>
</feature>
<keyword evidence="4 11" id="KW-0489">Methyltransferase</keyword>
<protein>
    <recommendedName>
        <fullName evidence="3 11">Histone-lysine N-methyltransferase, H3 lysine-79 specific</fullName>
        <ecNumber evidence="2 11">2.1.1.360</ecNumber>
    </recommendedName>
    <alternativeName>
        <fullName evidence="9 11">Histone H3-K79 methyltransferase</fullName>
    </alternativeName>
</protein>
<keyword evidence="6 11" id="KW-0949">S-adenosyl-L-methionine</keyword>
<gene>
    <name evidence="14" type="ORF">GALMADRAFT_233024</name>
</gene>
<evidence type="ECO:0000256" key="10">
    <source>
        <dbReference type="ARBA" id="ARBA00047770"/>
    </source>
</evidence>
<dbReference type="EC" id="2.1.1.360" evidence="2 11"/>
<dbReference type="Proteomes" id="UP000027222">
    <property type="component" value="Unassembled WGS sequence"/>
</dbReference>
<dbReference type="InterPro" id="IPR030445">
    <property type="entry name" value="H3-K79_meTrfase"/>
</dbReference>
<name>A0A067TNB1_GALM3</name>
<evidence type="ECO:0000256" key="7">
    <source>
        <dbReference type="ARBA" id="ARBA00022853"/>
    </source>
</evidence>
<dbReference type="AlphaFoldDB" id="A0A067TNB1"/>
<sequence>MNFFSPSKMTKAGASTASSVVVTTRLTCRPPATPRSSSTTSSQSLLPSSSPAPSSRSSPLSSPPSPPPRKRKSLPLGPTAGPSDLPREVKRLRTASHKDKPSRRRTPSSSQNSSRAASRQRTQPSSPEPIYRSSRSRSTSLFPATERQQSPLRQRRWCTDEDGTPGPAHLSSEIVVKRLMKSYKSYFKNPNDPIDKTFDPHPTNYPVVELEYPNSGASERFILLAPKDKDHYNPIMDLERTLFTIIECYVPKEHQAIFGPIPTATLSEAVTPPASPSPSPPCSIASTSSTSSLSSISTSNSSLTSLSSTASATVDRLPLLRAVQRAIHLQDGPLFLMAMKRVNAALHSLKYPEVPLDPFASSPRNPLMTTVESWTQNGMPEKVLMRIIEENYQRTVGPNVPSLKQYEAFSSTVYGELMPSLAHEMITITELNENSLFLDLGSGVGNVVVQASLQTGCKSYGIELMPHPARVARDMAEQIQIRCRMWGVIVGETELEEGNMLESRRVDELISKADVVLVDNKVFEESLNEALRPKFLDLKEGATVISLKPFVSSINARLTKRNVDDISAIFEVTERPYHSGSVSWGNNGGTYYLHKVDREGYAKIKEKFETLHGRSARSSRRK</sequence>
<dbReference type="InterPro" id="IPR025789">
    <property type="entry name" value="DOT1_dom"/>
</dbReference>
<dbReference type="EMBL" id="KL142367">
    <property type="protein sequence ID" value="KDR84720.1"/>
    <property type="molecule type" value="Genomic_DNA"/>
</dbReference>
<evidence type="ECO:0000256" key="6">
    <source>
        <dbReference type="ARBA" id="ARBA00022691"/>
    </source>
</evidence>
<evidence type="ECO:0000256" key="5">
    <source>
        <dbReference type="ARBA" id="ARBA00022679"/>
    </source>
</evidence>
<feature type="compositionally biased region" description="Low complexity" evidence="12">
    <location>
        <begin position="34"/>
        <end position="60"/>
    </location>
</feature>
<comment type="similarity">
    <text evidence="11">Belongs to the class I-like SAM-binding methyltransferase superfamily. DOT1 family.</text>
</comment>
<feature type="compositionally biased region" description="Polar residues" evidence="12">
    <location>
        <begin position="1"/>
        <end position="26"/>
    </location>
</feature>
<dbReference type="PANTHER" id="PTHR21451">
    <property type="entry name" value="HISTONE H3 METHYLTRANSFERASE"/>
    <property type="match status" value="1"/>
</dbReference>
<comment type="miscellaneous">
    <text evidence="11">In contrast to other lysine histone methyltransferases, it does not contain a SET domain, suggesting the existence of another mechanism for methylation of lysine residues of histones.</text>
</comment>
<evidence type="ECO:0000256" key="4">
    <source>
        <dbReference type="ARBA" id="ARBA00022603"/>
    </source>
</evidence>
<comment type="subcellular location">
    <subcellularLocation>
        <location evidence="1 11">Nucleus</location>
    </subcellularLocation>
</comment>
<keyword evidence="7 11" id="KW-0156">Chromatin regulator</keyword>
<keyword evidence="8 11" id="KW-0539">Nucleus</keyword>
<evidence type="ECO:0000256" key="12">
    <source>
        <dbReference type="SAM" id="MobiDB-lite"/>
    </source>
</evidence>